<reference evidence="8" key="1">
    <citation type="submission" date="2021-02" db="EMBL/GenBank/DDBJ databases">
        <authorList>
            <person name="Nowell W R."/>
        </authorList>
    </citation>
    <scope>NUCLEOTIDE SEQUENCE</scope>
</reference>
<evidence type="ECO:0000313" key="7">
    <source>
        <dbReference type="EMBL" id="CAF0810393.1"/>
    </source>
</evidence>
<sequence length="205" mass="23628">MFTVQVFMAFSTLFGDIYAKLKLTLRILVSMFASTLRKYNNFVLHYPLLSMALTTGTTMGLGSIISQTIIEQRGLLDLDWIRIFRFAAFGYVFSGPFVRYWYYALEKVFSNTRLKPIKMMFADQTIAAPLLNAAMIAYLPLVSGKSFDEVKLRFLLDFPTVMKANYAVWPLIQLTNFYFIPVHHRVLYANICAIIWSTFVAFVTK</sequence>
<evidence type="ECO:0000313" key="10">
    <source>
        <dbReference type="Proteomes" id="UP000663828"/>
    </source>
</evidence>
<comment type="similarity">
    <text evidence="2 6">Belongs to the peroxisomal membrane protein PXMP2/4 family.</text>
</comment>
<dbReference type="Pfam" id="PF04117">
    <property type="entry name" value="Mpv17_PMP22"/>
    <property type="match status" value="1"/>
</dbReference>
<dbReference type="EMBL" id="CAJNOJ010000014">
    <property type="protein sequence ID" value="CAF0810393.1"/>
    <property type="molecule type" value="Genomic_DNA"/>
</dbReference>
<keyword evidence="10" id="KW-1185">Reference proteome</keyword>
<dbReference type="PANTHER" id="PTHR11266">
    <property type="entry name" value="PEROXISOMAL MEMBRANE PROTEIN 2, PXMP2 MPV17"/>
    <property type="match status" value="1"/>
</dbReference>
<feature type="transmembrane region" description="Helical" evidence="6">
    <location>
        <begin position="164"/>
        <end position="180"/>
    </location>
</feature>
<comment type="subcellular location">
    <subcellularLocation>
        <location evidence="1">Membrane</location>
        <topology evidence="1">Multi-pass membrane protein</topology>
    </subcellularLocation>
</comment>
<organism evidence="8 11">
    <name type="scientific">Adineta ricciae</name>
    <name type="common">Rotifer</name>
    <dbReference type="NCBI Taxonomy" id="249248"/>
    <lineage>
        <taxon>Eukaryota</taxon>
        <taxon>Metazoa</taxon>
        <taxon>Spiralia</taxon>
        <taxon>Gnathifera</taxon>
        <taxon>Rotifera</taxon>
        <taxon>Eurotatoria</taxon>
        <taxon>Bdelloidea</taxon>
        <taxon>Adinetida</taxon>
        <taxon>Adinetidae</taxon>
        <taxon>Adineta</taxon>
    </lineage>
</organism>
<dbReference type="GO" id="GO:0005737">
    <property type="term" value="C:cytoplasm"/>
    <property type="evidence" value="ECO:0007669"/>
    <property type="project" value="TreeGrafter"/>
</dbReference>
<keyword evidence="3 6" id="KW-0812">Transmembrane</keyword>
<dbReference type="EMBL" id="CAJNOJ010000198">
    <property type="protein sequence ID" value="CAF1278537.1"/>
    <property type="molecule type" value="Genomic_DNA"/>
</dbReference>
<evidence type="ECO:0000256" key="6">
    <source>
        <dbReference type="RuleBase" id="RU363053"/>
    </source>
</evidence>
<feature type="transmembrane region" description="Helical" evidence="6">
    <location>
        <begin position="125"/>
        <end position="143"/>
    </location>
</feature>
<keyword evidence="5 6" id="KW-0472">Membrane</keyword>
<accession>A0A815BW95</accession>
<evidence type="ECO:0000313" key="11">
    <source>
        <dbReference type="Proteomes" id="UP000663852"/>
    </source>
</evidence>
<feature type="transmembrane region" description="Helical" evidence="6">
    <location>
        <begin position="86"/>
        <end position="105"/>
    </location>
</feature>
<dbReference type="Proteomes" id="UP000663828">
    <property type="component" value="Unassembled WGS sequence"/>
</dbReference>
<gene>
    <name evidence="8" type="ORF">EDS130_LOCUS29417</name>
    <name evidence="7" type="ORF">EDS130_LOCUS5322</name>
    <name evidence="9" type="ORF">XAT740_LOCUS36848</name>
</gene>
<evidence type="ECO:0000313" key="8">
    <source>
        <dbReference type="EMBL" id="CAF1278537.1"/>
    </source>
</evidence>
<dbReference type="EMBL" id="CAJNOR010003819">
    <property type="protein sequence ID" value="CAF1450482.1"/>
    <property type="molecule type" value="Genomic_DNA"/>
</dbReference>
<protein>
    <recommendedName>
        <fullName evidence="12">Mpv17-like protein</fullName>
    </recommendedName>
</protein>
<evidence type="ECO:0000313" key="9">
    <source>
        <dbReference type="EMBL" id="CAF1450482.1"/>
    </source>
</evidence>
<dbReference type="OrthoDB" id="430207at2759"/>
<proteinExistence type="inferred from homology"/>
<dbReference type="AlphaFoldDB" id="A0A815BW95"/>
<evidence type="ECO:0000256" key="3">
    <source>
        <dbReference type="ARBA" id="ARBA00022692"/>
    </source>
</evidence>
<evidence type="ECO:0000256" key="4">
    <source>
        <dbReference type="ARBA" id="ARBA00022989"/>
    </source>
</evidence>
<keyword evidence="4 6" id="KW-1133">Transmembrane helix</keyword>
<dbReference type="InterPro" id="IPR007248">
    <property type="entry name" value="Mpv17_PMP22"/>
</dbReference>
<name>A0A815BW95_ADIRI</name>
<dbReference type="Proteomes" id="UP000663852">
    <property type="component" value="Unassembled WGS sequence"/>
</dbReference>
<evidence type="ECO:0000256" key="2">
    <source>
        <dbReference type="ARBA" id="ARBA00006824"/>
    </source>
</evidence>
<feature type="transmembrane region" description="Helical" evidence="6">
    <location>
        <begin position="43"/>
        <end position="65"/>
    </location>
</feature>
<evidence type="ECO:0000256" key="5">
    <source>
        <dbReference type="ARBA" id="ARBA00023136"/>
    </source>
</evidence>
<evidence type="ECO:0000256" key="1">
    <source>
        <dbReference type="ARBA" id="ARBA00004141"/>
    </source>
</evidence>
<dbReference type="GO" id="GO:0016020">
    <property type="term" value="C:membrane"/>
    <property type="evidence" value="ECO:0007669"/>
    <property type="project" value="UniProtKB-SubCell"/>
</dbReference>
<feature type="transmembrane region" description="Helical" evidence="6">
    <location>
        <begin position="186"/>
        <end position="204"/>
    </location>
</feature>
<comment type="caution">
    <text evidence="8">The sequence shown here is derived from an EMBL/GenBank/DDBJ whole genome shotgun (WGS) entry which is preliminary data.</text>
</comment>
<evidence type="ECO:0008006" key="12">
    <source>
        <dbReference type="Google" id="ProtNLM"/>
    </source>
</evidence>